<gene>
    <name evidence="1" type="ORF">ACFFVD_06000</name>
</gene>
<evidence type="ECO:0008006" key="3">
    <source>
        <dbReference type="Google" id="ProtNLM"/>
    </source>
</evidence>
<accession>A0ABV5JNS0</accession>
<keyword evidence="2" id="KW-1185">Reference proteome</keyword>
<proteinExistence type="predicted"/>
<evidence type="ECO:0000313" key="1">
    <source>
        <dbReference type="EMBL" id="MFB9259352.1"/>
    </source>
</evidence>
<dbReference type="Proteomes" id="UP001589700">
    <property type="component" value="Unassembled WGS sequence"/>
</dbReference>
<reference evidence="1 2" key="1">
    <citation type="submission" date="2024-09" db="EMBL/GenBank/DDBJ databases">
        <authorList>
            <person name="Sun Q."/>
            <person name="Mori K."/>
        </authorList>
    </citation>
    <scope>NUCLEOTIDE SEQUENCE [LARGE SCALE GENOMIC DNA]</scope>
    <source>
        <strain evidence="1 2">CCM 7659</strain>
    </source>
</reference>
<name>A0ABV5JNS0_9ACTN</name>
<evidence type="ECO:0000313" key="2">
    <source>
        <dbReference type="Proteomes" id="UP001589700"/>
    </source>
</evidence>
<organism evidence="1 2">
    <name type="scientific">Dietzia aerolata</name>
    <dbReference type="NCBI Taxonomy" id="595984"/>
    <lineage>
        <taxon>Bacteria</taxon>
        <taxon>Bacillati</taxon>
        <taxon>Actinomycetota</taxon>
        <taxon>Actinomycetes</taxon>
        <taxon>Mycobacteriales</taxon>
        <taxon>Dietziaceae</taxon>
        <taxon>Dietzia</taxon>
    </lineage>
</organism>
<sequence length="416" mass="45959">MTTRFSRLVTAALAPILVTGSLALSPIAGALDLDGYLGLPLTNRLSNVEGGGVHSALPYDLPTLERLVGEARESGLPASTYSALLLQYRLVQSTEQAGIDLESWDPFEGFAANRSNMIKSYRYYQDFQLSHRELQWAGMGGQVGGDFGGGIADIEWVTQMYDTPGLQQAARDIINHVETAFGPEAVAQLPGGLSVLADHAGDITTEDLYWFVTQVVIMQKAIYSDLMPMHYVYANEGLPGLEEMHRAGIFGDDIMDAWRDVASGDPDRIAHGNMTLLNREQGWVVSQMWDDVRGYKDGLGESFTYMMTLAGSPSVAGVPALRDYKPVTLQGTLPDGRGATLHTPLPSWDWSVYEQRWEYVTTQLLPRYRDEVEHNWPALEAKLQVPYEQQFEAARATSRIPQILGDVVHATYVTIP</sequence>
<protein>
    <recommendedName>
        <fullName evidence="3">Tat pathway signal protein</fullName>
    </recommendedName>
</protein>
<dbReference type="EMBL" id="JBHMDY010000004">
    <property type="protein sequence ID" value="MFB9259352.1"/>
    <property type="molecule type" value="Genomic_DNA"/>
</dbReference>
<dbReference type="RefSeq" id="WP_182633281.1">
    <property type="nucleotide sequence ID" value="NZ_JAALDM010000260.1"/>
</dbReference>
<comment type="caution">
    <text evidence="1">The sequence shown here is derived from an EMBL/GenBank/DDBJ whole genome shotgun (WGS) entry which is preliminary data.</text>
</comment>